<dbReference type="InterPro" id="IPR020056">
    <property type="entry name" value="Rbsml_bL25/Gln-tRNA_synth_N"/>
</dbReference>
<dbReference type="InterPro" id="IPR001021">
    <property type="entry name" value="Ribosomal_bL25_long"/>
</dbReference>
<comment type="function">
    <text evidence="5">This is one of the proteins that binds to the 5S RNA in the ribosome where it forms part of the central protuberance.</text>
</comment>
<gene>
    <name evidence="5" type="primary">rplY</name>
    <name evidence="5" type="synonym">ctc</name>
    <name evidence="8" type="ORF">BN381_20102</name>
</gene>
<evidence type="ECO:0000259" key="7">
    <source>
        <dbReference type="Pfam" id="PF14693"/>
    </source>
</evidence>
<accession>R4YY61</accession>
<dbReference type="CDD" id="cd00495">
    <property type="entry name" value="Ribosomal_L25_TL5_CTC"/>
    <property type="match status" value="1"/>
</dbReference>
<dbReference type="Proteomes" id="UP000018291">
    <property type="component" value="Unassembled WGS sequence"/>
</dbReference>
<keyword evidence="3 5" id="KW-0689">Ribosomal protein</keyword>
<dbReference type="HOGENOM" id="CLU_075939_0_0_11"/>
<dbReference type="GO" id="GO:0006412">
    <property type="term" value="P:translation"/>
    <property type="evidence" value="ECO:0007669"/>
    <property type="project" value="UniProtKB-UniRule"/>
</dbReference>
<evidence type="ECO:0000256" key="3">
    <source>
        <dbReference type="ARBA" id="ARBA00022980"/>
    </source>
</evidence>
<evidence type="ECO:0000313" key="9">
    <source>
        <dbReference type="Proteomes" id="UP000018291"/>
    </source>
</evidence>
<dbReference type="EMBL" id="CANL01000012">
    <property type="protein sequence ID" value="CCM63278.1"/>
    <property type="molecule type" value="Genomic_DNA"/>
</dbReference>
<evidence type="ECO:0000259" key="6">
    <source>
        <dbReference type="Pfam" id="PF01386"/>
    </source>
</evidence>
<dbReference type="GO" id="GO:0022625">
    <property type="term" value="C:cytosolic large ribosomal subunit"/>
    <property type="evidence" value="ECO:0007669"/>
    <property type="project" value="TreeGrafter"/>
</dbReference>
<protein>
    <recommendedName>
        <fullName evidence="5">Large ribosomal subunit protein bL25</fullName>
    </recommendedName>
    <alternativeName>
        <fullName evidence="5">General stress protein CTC</fullName>
    </alternativeName>
</protein>
<dbReference type="Pfam" id="PF14693">
    <property type="entry name" value="Ribosomal_TL5_C"/>
    <property type="match status" value="1"/>
</dbReference>
<dbReference type="HAMAP" id="MF_01334">
    <property type="entry name" value="Ribosomal_bL25_CTC"/>
    <property type="match status" value="1"/>
</dbReference>
<evidence type="ECO:0000256" key="2">
    <source>
        <dbReference type="ARBA" id="ARBA00022884"/>
    </source>
</evidence>
<dbReference type="InterPro" id="IPR011035">
    <property type="entry name" value="Ribosomal_bL25/Gln-tRNA_synth"/>
</dbReference>
<keyword evidence="9" id="KW-1185">Reference proteome</keyword>
<dbReference type="PANTHER" id="PTHR33284:SF1">
    <property type="entry name" value="RIBOSOMAL PROTEIN L25_GLN-TRNA SYNTHETASE, ANTI-CODON-BINDING DOMAIN-CONTAINING PROTEIN"/>
    <property type="match status" value="1"/>
</dbReference>
<dbReference type="GO" id="GO:0003735">
    <property type="term" value="F:structural constituent of ribosome"/>
    <property type="evidence" value="ECO:0007669"/>
    <property type="project" value="InterPro"/>
</dbReference>
<dbReference type="SUPFAM" id="SSF50715">
    <property type="entry name" value="Ribosomal protein L25-like"/>
    <property type="match status" value="1"/>
</dbReference>
<organism evidence="8 9">
    <name type="scientific">Candidatus Neomicrothrix parvicella RN1</name>
    <dbReference type="NCBI Taxonomy" id="1229780"/>
    <lineage>
        <taxon>Bacteria</taxon>
        <taxon>Bacillati</taxon>
        <taxon>Actinomycetota</taxon>
        <taxon>Acidimicrobiia</taxon>
        <taxon>Acidimicrobiales</taxon>
        <taxon>Microthrixaceae</taxon>
        <taxon>Candidatus Neomicrothrix</taxon>
    </lineage>
</organism>
<dbReference type="eggNOG" id="COG1825">
    <property type="taxonomic scope" value="Bacteria"/>
</dbReference>
<comment type="similarity">
    <text evidence="5">Belongs to the bacterial ribosomal protein bL25 family. CTC subfamily.</text>
</comment>
<evidence type="ECO:0000313" key="8">
    <source>
        <dbReference type="EMBL" id="CCM63278.1"/>
    </source>
</evidence>
<reference evidence="8 9" key="1">
    <citation type="journal article" date="2013" name="ISME J.">
        <title>Metabolic model for the filamentous 'Candidatus Microthrix parvicella' based on genomic and metagenomic analyses.</title>
        <authorList>
            <person name="Jon McIlroy S."/>
            <person name="Kristiansen R."/>
            <person name="Albertsen M."/>
            <person name="Michael Karst S."/>
            <person name="Rossetti S."/>
            <person name="Lund Nielsen J."/>
            <person name="Tandoi V."/>
            <person name="James Seviour R."/>
            <person name="Nielsen P.H."/>
        </authorList>
    </citation>
    <scope>NUCLEOTIDE SEQUENCE [LARGE SCALE GENOMIC DNA]</scope>
    <source>
        <strain evidence="8 9">RN1</strain>
    </source>
</reference>
<name>R4YY61_9ACTN</name>
<dbReference type="RefSeq" id="WP_012225630.1">
    <property type="nucleotide sequence ID" value="NZ_HG422565.1"/>
</dbReference>
<dbReference type="InterPro" id="IPR037121">
    <property type="entry name" value="Ribosomal_bL25_C"/>
</dbReference>
<comment type="caution">
    <text evidence="8">The sequence shown here is derived from an EMBL/GenBank/DDBJ whole genome shotgun (WGS) entry which is preliminary data.</text>
</comment>
<evidence type="ECO:0000256" key="1">
    <source>
        <dbReference type="ARBA" id="ARBA00022730"/>
    </source>
</evidence>
<dbReference type="Gene3D" id="2.40.240.10">
    <property type="entry name" value="Ribosomal Protein L25, Chain P"/>
    <property type="match status" value="1"/>
</dbReference>
<comment type="subunit">
    <text evidence="5">Part of the 50S ribosomal subunit; part of the 5S rRNA/L5/L18/L25 subcomplex. Contacts the 5S rRNA. Binds to the 5S rRNA independently of L5 and L18.</text>
</comment>
<feature type="domain" description="Large ribosomal subunit protein bL25 L25" evidence="6">
    <location>
        <begin position="10"/>
        <end position="97"/>
    </location>
</feature>
<dbReference type="InterPro" id="IPR029751">
    <property type="entry name" value="Ribosomal_L25_dom"/>
</dbReference>
<dbReference type="InterPro" id="IPR020930">
    <property type="entry name" value="Ribosomal_uL5_bac-type"/>
</dbReference>
<proteinExistence type="inferred from homology"/>
<dbReference type="PANTHER" id="PTHR33284">
    <property type="entry name" value="RIBOSOMAL PROTEIN L25/GLN-TRNA SYNTHETASE, ANTI-CODON-BINDING DOMAIN-CONTAINING PROTEIN"/>
    <property type="match status" value="1"/>
</dbReference>
<keyword evidence="4 5" id="KW-0687">Ribonucleoprotein</keyword>
<dbReference type="Gene3D" id="2.170.120.20">
    <property type="entry name" value="Ribosomal protein L25, beta domain"/>
    <property type="match status" value="1"/>
</dbReference>
<dbReference type="GO" id="GO:0008097">
    <property type="term" value="F:5S rRNA binding"/>
    <property type="evidence" value="ECO:0007669"/>
    <property type="project" value="InterPro"/>
</dbReference>
<feature type="domain" description="Large ribosomal subunit protein bL25 beta" evidence="7">
    <location>
        <begin position="106"/>
        <end position="186"/>
    </location>
</feature>
<sequence length="215" mass="22942">MSQQTETIAISAQVRTEIGSGAAIRERQEGRIPGILYGLDKGNVPITVERADLRHALATEHGENAMLTLTVGDEVVPVIVKELQRHPVRRNVTHFDLQRVSATQQVTVVVPLYLVGTAKAVIAEGGMVERKLSNIEVRVRADSIPERIEADISELTMGRSLQVQDLNLGDGIKVLTDGRKAVASAHLTRAAVVATNAVEGEGAEGEGAEGEEASA</sequence>
<dbReference type="NCBIfam" id="TIGR00731">
    <property type="entry name" value="bL25_bact_ctc"/>
    <property type="match status" value="1"/>
</dbReference>
<keyword evidence="2 5" id="KW-0694">RNA-binding</keyword>
<dbReference type="Pfam" id="PF01386">
    <property type="entry name" value="Ribosomal_L25p"/>
    <property type="match status" value="1"/>
</dbReference>
<dbReference type="InterPro" id="IPR020057">
    <property type="entry name" value="Ribosomal_bL25_b-dom"/>
</dbReference>
<dbReference type="AlphaFoldDB" id="R4YY61"/>
<dbReference type="STRING" id="1229780.BN381_20102"/>
<keyword evidence="1 5" id="KW-0699">rRNA-binding</keyword>
<evidence type="ECO:0000256" key="4">
    <source>
        <dbReference type="ARBA" id="ARBA00023274"/>
    </source>
</evidence>
<evidence type="ECO:0000256" key="5">
    <source>
        <dbReference type="HAMAP-Rule" id="MF_01334"/>
    </source>
</evidence>